<feature type="active site" description="Proton acceptor" evidence="9">
    <location>
        <position position="45"/>
    </location>
</feature>
<feature type="active site" description="Proton acceptor" evidence="9">
    <location>
        <position position="56"/>
    </location>
</feature>
<dbReference type="InterPro" id="IPR018204">
    <property type="entry name" value="Trp_synthase_alpha_AS"/>
</dbReference>
<accession>A0A1I5DNW9</accession>
<dbReference type="GO" id="GO:0005829">
    <property type="term" value="C:cytosol"/>
    <property type="evidence" value="ECO:0007669"/>
    <property type="project" value="TreeGrafter"/>
</dbReference>
<evidence type="ECO:0000313" key="12">
    <source>
        <dbReference type="Proteomes" id="UP000198705"/>
    </source>
</evidence>
<protein>
    <recommendedName>
        <fullName evidence="9">Tryptophan synthase alpha chain</fullName>
        <ecNumber evidence="9">4.2.1.20</ecNumber>
    </recommendedName>
</protein>
<dbReference type="FunFam" id="3.20.20.70:FF:000037">
    <property type="entry name" value="Tryptophan synthase alpha chain"/>
    <property type="match status" value="1"/>
</dbReference>
<dbReference type="OrthoDB" id="9804578at2"/>
<dbReference type="Pfam" id="PF00290">
    <property type="entry name" value="Trp_syntA"/>
    <property type="match status" value="1"/>
</dbReference>
<dbReference type="CDD" id="cd04724">
    <property type="entry name" value="Tryptophan_synthase_alpha"/>
    <property type="match status" value="1"/>
</dbReference>
<comment type="similarity">
    <text evidence="9 10">Belongs to the TrpA family.</text>
</comment>
<evidence type="ECO:0000256" key="10">
    <source>
        <dbReference type="RuleBase" id="RU003662"/>
    </source>
</evidence>
<evidence type="ECO:0000256" key="5">
    <source>
        <dbReference type="ARBA" id="ARBA00022822"/>
    </source>
</evidence>
<keyword evidence="4 9" id="KW-0028">Amino-acid biosynthesis</keyword>
<sequence>MNRINQKLQADKKLLSIYFTAGYPQLTDTVSIIQNLEKSGIDMVEIGLPFSDPLADGPTIQASSTQALKNGMTTETLFNQLKDIRKTVSIPLIIMGYFNPILQFGVEAFCKKCQEVGIDGLIIPDLPVDVYNDNYKSIFEKYSLVNVFLITPQTSEKRIQFIDSISNGFIYMVSSASVTGSQTGFGNDQLAYFKRIETMKLKSPQIIGFGISTNETFNQAIKYAKGAIIGSAFIKHLKHEGVSNIDRFVKQIRP</sequence>
<dbReference type="Gene3D" id="3.20.20.70">
    <property type="entry name" value="Aldolase class I"/>
    <property type="match status" value="1"/>
</dbReference>
<dbReference type="PROSITE" id="PS00167">
    <property type="entry name" value="TRP_SYNTHASE_ALPHA"/>
    <property type="match status" value="1"/>
</dbReference>
<evidence type="ECO:0000256" key="9">
    <source>
        <dbReference type="HAMAP-Rule" id="MF_00131"/>
    </source>
</evidence>
<organism evidence="11 12">
    <name type="scientific">Bizionia echini</name>
    <dbReference type="NCBI Taxonomy" id="649333"/>
    <lineage>
        <taxon>Bacteria</taxon>
        <taxon>Pseudomonadati</taxon>
        <taxon>Bacteroidota</taxon>
        <taxon>Flavobacteriia</taxon>
        <taxon>Flavobacteriales</taxon>
        <taxon>Flavobacteriaceae</taxon>
        <taxon>Bizionia</taxon>
    </lineage>
</organism>
<dbReference type="SUPFAM" id="SSF51366">
    <property type="entry name" value="Ribulose-phoshate binding barrel"/>
    <property type="match status" value="1"/>
</dbReference>
<dbReference type="AlphaFoldDB" id="A0A1I5DNW9"/>
<dbReference type="GO" id="GO:0004834">
    <property type="term" value="F:tryptophan synthase activity"/>
    <property type="evidence" value="ECO:0007669"/>
    <property type="project" value="UniProtKB-UniRule"/>
</dbReference>
<gene>
    <name evidence="9" type="primary">trpA</name>
    <name evidence="11" type="ORF">SAMN04487989_10922</name>
</gene>
<dbReference type="NCBIfam" id="TIGR00262">
    <property type="entry name" value="trpA"/>
    <property type="match status" value="1"/>
</dbReference>
<dbReference type="PANTHER" id="PTHR43406">
    <property type="entry name" value="TRYPTOPHAN SYNTHASE, ALPHA CHAIN"/>
    <property type="match status" value="1"/>
</dbReference>
<keyword evidence="7 9" id="KW-0456">Lyase</keyword>
<dbReference type="PANTHER" id="PTHR43406:SF1">
    <property type="entry name" value="TRYPTOPHAN SYNTHASE ALPHA CHAIN, CHLOROPLASTIC"/>
    <property type="match status" value="1"/>
</dbReference>
<comment type="subunit">
    <text evidence="3 9">Tetramer of two alpha and two beta chains.</text>
</comment>
<evidence type="ECO:0000256" key="2">
    <source>
        <dbReference type="ARBA" id="ARBA00004733"/>
    </source>
</evidence>
<dbReference type="RefSeq" id="WP_092210009.1">
    <property type="nucleotide sequence ID" value="NZ_FOVN01000009.1"/>
</dbReference>
<dbReference type="STRING" id="649333.SAMN04487989_10922"/>
<comment type="function">
    <text evidence="1 9">The alpha subunit is responsible for the aldol cleavage of indoleglycerol phosphate to indole and glyceraldehyde 3-phosphate.</text>
</comment>
<dbReference type="HAMAP" id="MF_00131">
    <property type="entry name" value="Trp_synth_alpha"/>
    <property type="match status" value="1"/>
</dbReference>
<evidence type="ECO:0000256" key="8">
    <source>
        <dbReference type="ARBA" id="ARBA00049047"/>
    </source>
</evidence>
<evidence type="ECO:0000256" key="7">
    <source>
        <dbReference type="ARBA" id="ARBA00023239"/>
    </source>
</evidence>
<keyword evidence="12" id="KW-1185">Reference proteome</keyword>
<evidence type="ECO:0000256" key="1">
    <source>
        <dbReference type="ARBA" id="ARBA00003365"/>
    </source>
</evidence>
<dbReference type="InterPro" id="IPR011060">
    <property type="entry name" value="RibuloseP-bd_barrel"/>
</dbReference>
<dbReference type="InterPro" id="IPR013785">
    <property type="entry name" value="Aldolase_TIM"/>
</dbReference>
<keyword evidence="5 9" id="KW-0822">Tryptophan biosynthesis</keyword>
<dbReference type="EC" id="4.2.1.20" evidence="9"/>
<evidence type="ECO:0000256" key="6">
    <source>
        <dbReference type="ARBA" id="ARBA00023141"/>
    </source>
</evidence>
<dbReference type="InterPro" id="IPR002028">
    <property type="entry name" value="Trp_synthase_suA"/>
</dbReference>
<evidence type="ECO:0000313" key="11">
    <source>
        <dbReference type="EMBL" id="SFO00491.1"/>
    </source>
</evidence>
<name>A0A1I5DNW9_9FLAO</name>
<dbReference type="Proteomes" id="UP000198705">
    <property type="component" value="Unassembled WGS sequence"/>
</dbReference>
<dbReference type="UniPathway" id="UPA00035">
    <property type="reaction ID" value="UER00044"/>
</dbReference>
<evidence type="ECO:0000256" key="3">
    <source>
        <dbReference type="ARBA" id="ARBA00011270"/>
    </source>
</evidence>
<evidence type="ECO:0000256" key="4">
    <source>
        <dbReference type="ARBA" id="ARBA00022605"/>
    </source>
</evidence>
<comment type="pathway">
    <text evidence="2 9">Amino-acid biosynthesis; L-tryptophan biosynthesis; L-tryptophan from chorismate: step 5/5.</text>
</comment>
<reference evidence="12" key="1">
    <citation type="submission" date="2016-10" db="EMBL/GenBank/DDBJ databases">
        <authorList>
            <person name="Varghese N."/>
            <person name="Submissions S."/>
        </authorList>
    </citation>
    <scope>NUCLEOTIDE SEQUENCE [LARGE SCALE GENOMIC DNA]</scope>
    <source>
        <strain evidence="12">DSM 23925</strain>
    </source>
</reference>
<keyword evidence="6 9" id="KW-0057">Aromatic amino acid biosynthesis</keyword>
<dbReference type="EMBL" id="FOVN01000009">
    <property type="protein sequence ID" value="SFO00491.1"/>
    <property type="molecule type" value="Genomic_DNA"/>
</dbReference>
<comment type="catalytic activity">
    <reaction evidence="8 9">
        <text>(1S,2R)-1-C-(indol-3-yl)glycerol 3-phosphate + L-serine = D-glyceraldehyde 3-phosphate + L-tryptophan + H2O</text>
        <dbReference type="Rhea" id="RHEA:10532"/>
        <dbReference type="ChEBI" id="CHEBI:15377"/>
        <dbReference type="ChEBI" id="CHEBI:33384"/>
        <dbReference type="ChEBI" id="CHEBI:57912"/>
        <dbReference type="ChEBI" id="CHEBI:58866"/>
        <dbReference type="ChEBI" id="CHEBI:59776"/>
        <dbReference type="EC" id="4.2.1.20"/>
    </reaction>
</comment>
<proteinExistence type="inferred from homology"/>